<name>A0AAU1M2W9_9ACTN</name>
<dbReference type="Gene3D" id="1.20.120.530">
    <property type="entry name" value="GntR ligand-binding domain-like"/>
    <property type="match status" value="1"/>
</dbReference>
<feature type="compositionally biased region" description="Low complexity" evidence="4">
    <location>
        <begin position="9"/>
        <end position="28"/>
    </location>
</feature>
<evidence type="ECO:0000313" key="6">
    <source>
        <dbReference type="EMBL" id="WTQ77741.1"/>
    </source>
</evidence>
<dbReference type="InterPro" id="IPR036390">
    <property type="entry name" value="WH_DNA-bd_sf"/>
</dbReference>
<dbReference type="InterPro" id="IPR011711">
    <property type="entry name" value="GntR_C"/>
</dbReference>
<dbReference type="CDD" id="cd07377">
    <property type="entry name" value="WHTH_GntR"/>
    <property type="match status" value="1"/>
</dbReference>
<dbReference type="AlphaFoldDB" id="A0AAU1M2W9"/>
<sequence length="275" mass="29873">MTHSDVRESGGAWRAGGARRSGGADSTGVVRPPKTGELVARRLRRMIVEGELSDGDFLPHEAELLEQFGVSRPTLREGVRVLEAEGLVELRRGSRTGARVTAPGPEAVARPAGLQLQLGGATLADVYVARGSIEPPAARLLALTGDEERYDALRAALEHERGNLGDPDRFAVGSAQFHLRLVELSGNQTLAVMAGMIHEIILRQSRLAVREREERAPSIGQVHHEKALRSYEKLVSLVRSGQGEAAEGFWRRHLEVADELVLAGREATRVVDILD</sequence>
<dbReference type="SUPFAM" id="SSF46785">
    <property type="entry name" value="Winged helix' DNA-binding domain"/>
    <property type="match status" value="1"/>
</dbReference>
<dbReference type="SUPFAM" id="SSF48008">
    <property type="entry name" value="GntR ligand-binding domain-like"/>
    <property type="match status" value="1"/>
</dbReference>
<evidence type="ECO:0000256" key="4">
    <source>
        <dbReference type="SAM" id="MobiDB-lite"/>
    </source>
</evidence>
<dbReference type="Gene3D" id="1.10.10.10">
    <property type="entry name" value="Winged helix-like DNA-binding domain superfamily/Winged helix DNA-binding domain"/>
    <property type="match status" value="1"/>
</dbReference>
<feature type="region of interest" description="Disordered" evidence="4">
    <location>
        <begin position="1"/>
        <end position="33"/>
    </location>
</feature>
<protein>
    <submittedName>
        <fullName evidence="6">FCD domain-containing protein</fullName>
    </submittedName>
</protein>
<dbReference type="SMART" id="SM00345">
    <property type="entry name" value="HTH_GNTR"/>
    <property type="match status" value="1"/>
</dbReference>
<evidence type="ECO:0000256" key="2">
    <source>
        <dbReference type="ARBA" id="ARBA00023125"/>
    </source>
</evidence>
<dbReference type="Pfam" id="PF07729">
    <property type="entry name" value="FCD"/>
    <property type="match status" value="1"/>
</dbReference>
<evidence type="ECO:0000256" key="1">
    <source>
        <dbReference type="ARBA" id="ARBA00023015"/>
    </source>
</evidence>
<gene>
    <name evidence="6" type="ORF">OG222_33415</name>
</gene>
<organism evidence="6">
    <name type="scientific">Streptomyces sp. NBC_00148</name>
    <dbReference type="NCBI Taxonomy" id="2903626"/>
    <lineage>
        <taxon>Bacteria</taxon>
        <taxon>Bacillati</taxon>
        <taxon>Actinomycetota</taxon>
        <taxon>Actinomycetes</taxon>
        <taxon>Kitasatosporales</taxon>
        <taxon>Streptomycetaceae</taxon>
        <taxon>Streptomyces</taxon>
    </lineage>
</organism>
<dbReference type="InterPro" id="IPR000524">
    <property type="entry name" value="Tscrpt_reg_HTH_GntR"/>
</dbReference>
<reference evidence="6" key="1">
    <citation type="submission" date="2022-10" db="EMBL/GenBank/DDBJ databases">
        <title>The complete genomes of actinobacterial strains from the NBC collection.</title>
        <authorList>
            <person name="Joergensen T.S."/>
            <person name="Alvarez Arevalo M."/>
            <person name="Sterndorff E.B."/>
            <person name="Faurdal D."/>
            <person name="Vuksanovic O."/>
            <person name="Mourched A.-S."/>
            <person name="Charusanti P."/>
            <person name="Shaw S."/>
            <person name="Blin K."/>
            <person name="Weber T."/>
        </authorList>
    </citation>
    <scope>NUCLEOTIDE SEQUENCE</scope>
    <source>
        <strain evidence="6">NBC_00148</strain>
    </source>
</reference>
<keyword evidence="3" id="KW-0804">Transcription</keyword>
<evidence type="ECO:0000256" key="3">
    <source>
        <dbReference type="ARBA" id="ARBA00023163"/>
    </source>
</evidence>
<dbReference type="InterPro" id="IPR036388">
    <property type="entry name" value="WH-like_DNA-bd_sf"/>
</dbReference>
<dbReference type="EMBL" id="CP108169">
    <property type="protein sequence ID" value="WTQ77741.1"/>
    <property type="molecule type" value="Genomic_DNA"/>
</dbReference>
<proteinExistence type="predicted"/>
<dbReference type="PROSITE" id="PS50949">
    <property type="entry name" value="HTH_GNTR"/>
    <property type="match status" value="1"/>
</dbReference>
<dbReference type="SMART" id="SM00895">
    <property type="entry name" value="FCD"/>
    <property type="match status" value="1"/>
</dbReference>
<dbReference type="PANTHER" id="PTHR43537">
    <property type="entry name" value="TRANSCRIPTIONAL REGULATOR, GNTR FAMILY"/>
    <property type="match status" value="1"/>
</dbReference>
<dbReference type="PRINTS" id="PR00035">
    <property type="entry name" value="HTHGNTR"/>
</dbReference>
<dbReference type="GO" id="GO:0003677">
    <property type="term" value="F:DNA binding"/>
    <property type="evidence" value="ECO:0007669"/>
    <property type="project" value="UniProtKB-KW"/>
</dbReference>
<dbReference type="InterPro" id="IPR008920">
    <property type="entry name" value="TF_FadR/GntR_C"/>
</dbReference>
<dbReference type="PANTHER" id="PTHR43537:SF5">
    <property type="entry name" value="UXU OPERON TRANSCRIPTIONAL REGULATOR"/>
    <property type="match status" value="1"/>
</dbReference>
<dbReference type="GO" id="GO:0003700">
    <property type="term" value="F:DNA-binding transcription factor activity"/>
    <property type="evidence" value="ECO:0007669"/>
    <property type="project" value="InterPro"/>
</dbReference>
<keyword evidence="1" id="KW-0805">Transcription regulation</keyword>
<evidence type="ECO:0000259" key="5">
    <source>
        <dbReference type="PROSITE" id="PS50949"/>
    </source>
</evidence>
<accession>A0AAU1M2W9</accession>
<keyword evidence="2" id="KW-0238">DNA-binding</keyword>
<dbReference type="Pfam" id="PF00392">
    <property type="entry name" value="GntR"/>
    <property type="match status" value="1"/>
</dbReference>
<feature type="domain" description="HTH gntR-type" evidence="5">
    <location>
        <begin position="33"/>
        <end position="103"/>
    </location>
</feature>